<feature type="region of interest" description="Disordered" evidence="1">
    <location>
        <begin position="115"/>
        <end position="165"/>
    </location>
</feature>
<dbReference type="Proteomes" id="UP000053831">
    <property type="component" value="Unassembled WGS sequence"/>
</dbReference>
<dbReference type="OrthoDB" id="5225441at2759"/>
<evidence type="ECO:0000256" key="1">
    <source>
        <dbReference type="SAM" id="MobiDB-lite"/>
    </source>
</evidence>
<protein>
    <submittedName>
        <fullName evidence="2">Uncharacterized protein</fullName>
    </submittedName>
</protein>
<feature type="compositionally biased region" description="Basic and acidic residues" evidence="1">
    <location>
        <begin position="13"/>
        <end position="32"/>
    </location>
</feature>
<proteinExistence type="predicted"/>
<dbReference type="AlphaFoldDB" id="A0A0M8N1U8"/>
<reference evidence="2 3" key="1">
    <citation type="submission" date="2015-07" db="EMBL/GenBank/DDBJ databases">
        <title>The genome of the fungus Escovopsis weberi, a specialized disease agent of ant agriculture.</title>
        <authorList>
            <person name="de Man T.J."/>
            <person name="Stajich J.E."/>
            <person name="Kubicek C.P."/>
            <person name="Chenthamara K."/>
            <person name="Atanasova L."/>
            <person name="Druzhinina I.S."/>
            <person name="Birnbaum S."/>
            <person name="Barribeau S.M."/>
            <person name="Teiling C."/>
            <person name="Suen G."/>
            <person name="Currie C."/>
            <person name="Gerardo N.M."/>
        </authorList>
    </citation>
    <scope>NUCLEOTIDE SEQUENCE [LARGE SCALE GENOMIC DNA]</scope>
</reference>
<dbReference type="EMBL" id="LGSR01000022">
    <property type="protein sequence ID" value="KOS18061.1"/>
    <property type="molecule type" value="Genomic_DNA"/>
</dbReference>
<gene>
    <name evidence="2" type="ORF">ESCO_003158</name>
</gene>
<name>A0A0M8N1U8_ESCWE</name>
<sequence length="165" mass="18150">MSIFSRISKSRQQAKEHNAKLAEQQKKEEAKQPYRHVPTHAAADAIASAPPGWRESDRIRIREENHRRMTAMANQRMSMPGSMPRAGSNLSHVSFPADVHATPMVRVPRAQSYNGISFSRPLSSRQGGSPVPPSPSSSSKGKEVSRPGSEMQMSMSYPKTPEGQG</sequence>
<comment type="caution">
    <text evidence="2">The sequence shown here is derived from an EMBL/GenBank/DDBJ whole genome shotgun (WGS) entry which is preliminary data.</text>
</comment>
<evidence type="ECO:0000313" key="3">
    <source>
        <dbReference type="Proteomes" id="UP000053831"/>
    </source>
</evidence>
<feature type="region of interest" description="Disordered" evidence="1">
    <location>
        <begin position="1"/>
        <end position="61"/>
    </location>
</feature>
<feature type="compositionally biased region" description="Polar residues" evidence="1">
    <location>
        <begin position="1"/>
        <end position="11"/>
    </location>
</feature>
<keyword evidence="3" id="KW-1185">Reference proteome</keyword>
<evidence type="ECO:0000313" key="2">
    <source>
        <dbReference type="EMBL" id="KOS18061.1"/>
    </source>
</evidence>
<accession>A0A0M8N1U8</accession>
<organism evidence="2 3">
    <name type="scientific">Escovopsis weberi</name>
    <dbReference type="NCBI Taxonomy" id="150374"/>
    <lineage>
        <taxon>Eukaryota</taxon>
        <taxon>Fungi</taxon>
        <taxon>Dikarya</taxon>
        <taxon>Ascomycota</taxon>
        <taxon>Pezizomycotina</taxon>
        <taxon>Sordariomycetes</taxon>
        <taxon>Hypocreomycetidae</taxon>
        <taxon>Hypocreales</taxon>
        <taxon>Hypocreaceae</taxon>
        <taxon>Escovopsis</taxon>
    </lineage>
</organism>